<evidence type="ECO:0000313" key="1">
    <source>
        <dbReference type="EMBL" id="ASU78478.1"/>
    </source>
</evidence>
<dbReference type="eggNOG" id="COG2226">
    <property type="taxonomic scope" value="Bacteria"/>
</dbReference>
<organism evidence="1 4">
    <name type="scientific">Actinopolyspora erythraea</name>
    <dbReference type="NCBI Taxonomy" id="414996"/>
    <lineage>
        <taxon>Bacteria</taxon>
        <taxon>Bacillati</taxon>
        <taxon>Actinomycetota</taxon>
        <taxon>Actinomycetes</taxon>
        <taxon>Actinopolysporales</taxon>
        <taxon>Actinopolysporaceae</taxon>
        <taxon>Actinopolyspora</taxon>
    </lineage>
</organism>
<keyword evidence="1" id="KW-0808">Transferase</keyword>
<evidence type="ECO:0000313" key="3">
    <source>
        <dbReference type="Proteomes" id="UP000029737"/>
    </source>
</evidence>
<evidence type="ECO:0000313" key="4">
    <source>
        <dbReference type="Proteomes" id="UP000215043"/>
    </source>
</evidence>
<keyword evidence="1" id="KW-0489">Methyltransferase</keyword>
<dbReference type="Pfam" id="PF01209">
    <property type="entry name" value="Ubie_methyltran"/>
    <property type="match status" value="1"/>
</dbReference>
<dbReference type="GO" id="GO:0008168">
    <property type="term" value="F:methyltransferase activity"/>
    <property type="evidence" value="ECO:0007669"/>
    <property type="project" value="UniProtKB-KW"/>
</dbReference>
<keyword evidence="3" id="KW-1185">Reference proteome</keyword>
<dbReference type="PANTHER" id="PTHR43861:SF1">
    <property type="entry name" value="TRANS-ACONITATE 2-METHYLTRANSFERASE"/>
    <property type="match status" value="1"/>
</dbReference>
<evidence type="ECO:0000313" key="2">
    <source>
        <dbReference type="EMBL" id="KGI82075.1"/>
    </source>
</evidence>
<reference evidence="2 3" key="1">
    <citation type="journal article" date="2014" name="PLoS ONE">
        <title>Identification and Characterization of a New Erythromycin Biosynthetic Gene Cluster in Actinopolyspora erythraea YIM90600, a Novel Erythronolide-Producing Halophilic Actinomycete Isolated from Salt Field.</title>
        <authorList>
            <person name="Chen D."/>
            <person name="Feng J."/>
            <person name="Huang L."/>
            <person name="Zhang Q."/>
            <person name="Wu J."/>
            <person name="Zhu X."/>
            <person name="Duan Y."/>
            <person name="Xu Z."/>
        </authorList>
    </citation>
    <scope>NUCLEOTIDE SEQUENCE [LARGE SCALE GENOMIC DNA]</scope>
    <source>
        <strain evidence="2 3">YIM90600</strain>
    </source>
</reference>
<accession>A0A099D9P8</accession>
<dbReference type="GO" id="GO:0032259">
    <property type="term" value="P:methylation"/>
    <property type="evidence" value="ECO:0007669"/>
    <property type="project" value="UniProtKB-KW"/>
</dbReference>
<sequence length="239" mass="26413">MYFRYPVVRGFEQSARQYDRLVGLNPGYHRALELSARRLRLPDGGRGLRLLDAGCGTGASTAALLRAAPHARIVATDASANMLARARRKEWPDTVEFVHAPLEELERAGVRGPFDGIMAAYLLRNLSDPDSGLRILRESLRPGARLALHEFSVRGRPLARLVWTAVCWSVIIPAGELSTRGSGIHPYLWRSVLRFDSTGELASRMRRNGFAGIRLGTMPGWQHGIVHTVTGQRPEGRGS</sequence>
<dbReference type="OrthoDB" id="9797252at2"/>
<dbReference type="EMBL" id="CP022752">
    <property type="protein sequence ID" value="ASU78478.1"/>
    <property type="molecule type" value="Genomic_DNA"/>
</dbReference>
<name>A0A099D9P8_9ACTN</name>
<dbReference type="Proteomes" id="UP000029737">
    <property type="component" value="Unassembled WGS sequence"/>
</dbReference>
<dbReference type="Gene3D" id="3.40.50.150">
    <property type="entry name" value="Vaccinia Virus protein VP39"/>
    <property type="match status" value="1"/>
</dbReference>
<dbReference type="Proteomes" id="UP000215043">
    <property type="component" value="Chromosome"/>
</dbReference>
<dbReference type="InterPro" id="IPR029063">
    <property type="entry name" value="SAM-dependent_MTases_sf"/>
</dbReference>
<dbReference type="PANTHER" id="PTHR43861">
    <property type="entry name" value="TRANS-ACONITATE 2-METHYLTRANSFERASE-RELATED"/>
    <property type="match status" value="1"/>
</dbReference>
<protein>
    <submittedName>
        <fullName evidence="1">Ubiquinone biosynthesis methyltransferase UbiE</fullName>
    </submittedName>
</protein>
<dbReference type="KEGG" id="aey:CDG81_09530"/>
<dbReference type="CDD" id="cd02440">
    <property type="entry name" value="AdoMet_MTases"/>
    <property type="match status" value="1"/>
</dbReference>
<dbReference type="EMBL" id="JPMV01000013">
    <property type="protein sequence ID" value="KGI82075.1"/>
    <property type="molecule type" value="Genomic_DNA"/>
</dbReference>
<dbReference type="HOGENOM" id="CLU_1169374_0_0_11"/>
<dbReference type="AlphaFoldDB" id="A0A099D9P8"/>
<reference evidence="1 4" key="2">
    <citation type="submission" date="2017-08" db="EMBL/GenBank/DDBJ databases">
        <title>The complete genome sequence of moderately halophilic actinomycete Actinopolyspora erythraea YIM 90600, the producer of novel erythromycin, novel actinopolysporins A-C and tubercidin.</title>
        <authorList>
            <person name="Yin M."/>
            <person name="Tang S."/>
        </authorList>
    </citation>
    <scope>NUCLEOTIDE SEQUENCE [LARGE SCALE GENOMIC DNA]</scope>
    <source>
        <strain evidence="1 4">YIM 90600</strain>
    </source>
</reference>
<proteinExistence type="predicted"/>
<dbReference type="RefSeq" id="WP_043571637.1">
    <property type="nucleotide sequence ID" value="NZ_CP022752.1"/>
</dbReference>
<keyword evidence="1" id="KW-0830">Ubiquinone</keyword>
<dbReference type="SUPFAM" id="SSF53335">
    <property type="entry name" value="S-adenosyl-L-methionine-dependent methyltransferases"/>
    <property type="match status" value="1"/>
</dbReference>
<gene>
    <name evidence="1" type="ORF">CDG81_09530</name>
    <name evidence="2" type="ORF">IL38_07120</name>
</gene>